<evidence type="ECO:0000256" key="1">
    <source>
        <dbReference type="SAM" id="Phobius"/>
    </source>
</evidence>
<sequence length="128" mass="14122">MIKNNGRSVVKSTLLVSALLIVLSGGFFAVGEQEGIAVLTGTMLSCVFVISSAWVFDTFRETKTSTFIKIFFFSTAIRFLLVLILFGILLGVTKIDEIYFTVSFIISYLCQSVTEMILINKILQKSGS</sequence>
<proteinExistence type="predicted"/>
<feature type="transmembrane region" description="Helical" evidence="1">
    <location>
        <begin position="36"/>
        <end position="56"/>
    </location>
</feature>
<feature type="transmembrane region" description="Helical" evidence="1">
    <location>
        <begin position="98"/>
        <end position="119"/>
    </location>
</feature>
<keyword evidence="3" id="KW-1185">Reference proteome</keyword>
<evidence type="ECO:0000313" key="3">
    <source>
        <dbReference type="Proteomes" id="UP001139125"/>
    </source>
</evidence>
<protein>
    <recommendedName>
        <fullName evidence="4">ATP synthase I chain</fullName>
    </recommendedName>
</protein>
<reference evidence="2" key="1">
    <citation type="submission" date="2022-06" db="EMBL/GenBank/DDBJ databases">
        <title>Gracilimonas sp. CAU 1638 isolated from sea sediment.</title>
        <authorList>
            <person name="Kim W."/>
        </authorList>
    </citation>
    <scope>NUCLEOTIDE SEQUENCE</scope>
    <source>
        <strain evidence="2">CAU 1638</strain>
    </source>
</reference>
<feature type="transmembrane region" description="Helical" evidence="1">
    <location>
        <begin position="68"/>
        <end position="92"/>
    </location>
</feature>
<dbReference type="EMBL" id="JANDBC010000001">
    <property type="protein sequence ID" value="MCP9290178.1"/>
    <property type="molecule type" value="Genomic_DNA"/>
</dbReference>
<evidence type="ECO:0008006" key="4">
    <source>
        <dbReference type="Google" id="ProtNLM"/>
    </source>
</evidence>
<keyword evidence="1" id="KW-1133">Transmembrane helix</keyword>
<dbReference type="RefSeq" id="WP_255132020.1">
    <property type="nucleotide sequence ID" value="NZ_JANDBC010000001.1"/>
</dbReference>
<evidence type="ECO:0000313" key="2">
    <source>
        <dbReference type="EMBL" id="MCP9290178.1"/>
    </source>
</evidence>
<comment type="caution">
    <text evidence="2">The sequence shown here is derived from an EMBL/GenBank/DDBJ whole genome shotgun (WGS) entry which is preliminary data.</text>
</comment>
<gene>
    <name evidence="2" type="ORF">NM125_01135</name>
</gene>
<name>A0A9X2L0Z9_9BACT</name>
<keyword evidence="1" id="KW-0472">Membrane</keyword>
<organism evidence="2 3">
    <name type="scientific">Gracilimonas sediminicola</name>
    <dbReference type="NCBI Taxonomy" id="2952158"/>
    <lineage>
        <taxon>Bacteria</taxon>
        <taxon>Pseudomonadati</taxon>
        <taxon>Balneolota</taxon>
        <taxon>Balneolia</taxon>
        <taxon>Balneolales</taxon>
        <taxon>Balneolaceae</taxon>
        <taxon>Gracilimonas</taxon>
    </lineage>
</organism>
<dbReference type="Proteomes" id="UP001139125">
    <property type="component" value="Unassembled WGS sequence"/>
</dbReference>
<feature type="transmembrane region" description="Helical" evidence="1">
    <location>
        <begin position="12"/>
        <end position="30"/>
    </location>
</feature>
<accession>A0A9X2L0Z9</accession>
<keyword evidence="1" id="KW-0812">Transmembrane</keyword>
<dbReference type="AlphaFoldDB" id="A0A9X2L0Z9"/>